<feature type="region of interest" description="Disordered" evidence="1">
    <location>
        <begin position="74"/>
        <end position="93"/>
    </location>
</feature>
<protein>
    <submittedName>
        <fullName evidence="2">Uncharacterized protein</fullName>
    </submittedName>
</protein>
<dbReference type="EMBL" id="APVH01000059">
    <property type="protein sequence ID" value="EPX76219.1"/>
    <property type="molecule type" value="Genomic_DNA"/>
</dbReference>
<dbReference type="HOGENOM" id="CLU_2071472_0_0_5"/>
<comment type="caution">
    <text evidence="2">The sequence shown here is derived from an EMBL/GenBank/DDBJ whole genome shotgun (WGS) entry which is preliminary data.</text>
</comment>
<dbReference type="STRING" id="1123237.Salmuc_02003"/>
<evidence type="ECO:0000313" key="3">
    <source>
        <dbReference type="Proteomes" id="UP000015347"/>
    </source>
</evidence>
<name>S9RQD9_9RHOB</name>
<keyword evidence="3" id="KW-1185">Reference proteome</keyword>
<reference evidence="3" key="1">
    <citation type="journal article" date="2014" name="Stand. Genomic Sci.">
        <title>Genome sequence of the exopolysaccharide-producing Salipiger mucosus type strain (DSM 16094(T)), a moderately halophilic member of the Roseobacter clade.</title>
        <authorList>
            <person name="Riedel T."/>
            <person name="Spring S."/>
            <person name="Fiebig A."/>
            <person name="Petersen J."/>
            <person name="Kyrpides N.C."/>
            <person name="Goker M."/>
            <person name="Klenk H.P."/>
        </authorList>
    </citation>
    <scope>NUCLEOTIDE SEQUENCE [LARGE SCALE GENOMIC DNA]</scope>
    <source>
        <strain evidence="3">DSM 16094</strain>
    </source>
</reference>
<dbReference type="AlphaFoldDB" id="S9RQD9"/>
<accession>S9RQD9</accession>
<organism evidence="2 3">
    <name type="scientific">Salipiger mucosus DSM 16094</name>
    <dbReference type="NCBI Taxonomy" id="1123237"/>
    <lineage>
        <taxon>Bacteria</taxon>
        <taxon>Pseudomonadati</taxon>
        <taxon>Pseudomonadota</taxon>
        <taxon>Alphaproteobacteria</taxon>
        <taxon>Rhodobacterales</taxon>
        <taxon>Roseobacteraceae</taxon>
        <taxon>Salipiger</taxon>
    </lineage>
</organism>
<evidence type="ECO:0000313" key="2">
    <source>
        <dbReference type="EMBL" id="EPX76219.1"/>
    </source>
</evidence>
<sequence>MVAGGGLRELSAPWRGRIAYLEQEEDPGTAPLFFLFSNTPAGGPHLPLEHRKTSAYLSDVPQGTMGINAHEISGSDPGAVPGGSTINPSLGGSWGRNRIDERVKMWLCPGEIPPLSVH</sequence>
<gene>
    <name evidence="2" type="ORF">Salmuc_02003</name>
</gene>
<evidence type="ECO:0000256" key="1">
    <source>
        <dbReference type="SAM" id="MobiDB-lite"/>
    </source>
</evidence>
<proteinExistence type="predicted"/>
<dbReference type="Proteomes" id="UP000015347">
    <property type="component" value="Unassembled WGS sequence"/>
</dbReference>